<comment type="caution">
    <text evidence="2">The sequence shown here is derived from an EMBL/GenBank/DDBJ whole genome shotgun (WGS) entry which is preliminary data.</text>
</comment>
<protein>
    <submittedName>
        <fullName evidence="2">Uncharacterized protein</fullName>
    </submittedName>
</protein>
<proteinExistence type="predicted"/>
<sequence>MIAPACPHRSADPRMCPDCRQQRITGRPALTLVPSPLADPGEPDYAQLVRAEMRRVLDQIGWAGLPKDHLRALLRAALAGAPPHTDVILSTCQALEEEPALYLTGAIAVPLPDQGSDHGNTPTPLTQDTG</sequence>
<dbReference type="RefSeq" id="WP_242380705.1">
    <property type="nucleotide sequence ID" value="NZ_JAKRKC020000001.1"/>
</dbReference>
<evidence type="ECO:0000313" key="3">
    <source>
        <dbReference type="Proteomes" id="UP001317259"/>
    </source>
</evidence>
<evidence type="ECO:0000256" key="1">
    <source>
        <dbReference type="SAM" id="MobiDB-lite"/>
    </source>
</evidence>
<feature type="region of interest" description="Disordered" evidence="1">
    <location>
        <begin position="110"/>
        <end position="130"/>
    </location>
</feature>
<reference evidence="2 3" key="1">
    <citation type="submission" date="2022-04" db="EMBL/GenBank/DDBJ databases">
        <title>Genome draft of Actinomadura sp. ATCC 31491.</title>
        <authorList>
            <person name="Shi X."/>
            <person name="Du Y."/>
        </authorList>
    </citation>
    <scope>NUCLEOTIDE SEQUENCE [LARGE SCALE GENOMIC DNA]</scope>
    <source>
        <strain evidence="2 3">ATCC 31491</strain>
    </source>
</reference>
<feature type="compositionally biased region" description="Polar residues" evidence="1">
    <location>
        <begin position="117"/>
        <end position="130"/>
    </location>
</feature>
<name>A0ABT0FQH1_9ACTN</name>
<organism evidence="2 3">
    <name type="scientific">Actinomadura luzonensis</name>
    <dbReference type="NCBI Taxonomy" id="2805427"/>
    <lineage>
        <taxon>Bacteria</taxon>
        <taxon>Bacillati</taxon>
        <taxon>Actinomycetota</taxon>
        <taxon>Actinomycetes</taxon>
        <taxon>Streptosporangiales</taxon>
        <taxon>Thermomonosporaceae</taxon>
        <taxon>Actinomadura</taxon>
    </lineage>
</organism>
<evidence type="ECO:0000313" key="2">
    <source>
        <dbReference type="EMBL" id="MCK2214260.1"/>
    </source>
</evidence>
<keyword evidence="3" id="KW-1185">Reference proteome</keyword>
<dbReference type="Proteomes" id="UP001317259">
    <property type="component" value="Unassembled WGS sequence"/>
</dbReference>
<dbReference type="EMBL" id="JAKRKC020000001">
    <property type="protein sequence ID" value="MCK2214260.1"/>
    <property type="molecule type" value="Genomic_DNA"/>
</dbReference>
<gene>
    <name evidence="2" type="ORF">MF672_010725</name>
</gene>
<accession>A0ABT0FQH1</accession>